<protein>
    <submittedName>
        <fullName evidence="1">Uncharacterized protein</fullName>
    </submittedName>
</protein>
<evidence type="ECO:0000313" key="1">
    <source>
        <dbReference type="EMBL" id="ABZ07528.1"/>
    </source>
</evidence>
<name>B3T4L2_9ZZZZ</name>
<dbReference type="AlphaFoldDB" id="B3T4L2"/>
<proteinExistence type="predicted"/>
<reference evidence="1" key="1">
    <citation type="journal article" date="2008" name="ISME J.">
        <title>Genomic patterns of recombination, clonal divergence and environment in marine microbial populations.</title>
        <authorList>
            <person name="Konstantinidis K.T."/>
            <person name="Delong E.F."/>
        </authorList>
    </citation>
    <scope>NUCLEOTIDE SEQUENCE</scope>
</reference>
<gene>
    <name evidence="1" type="ORF">ALOHA_HF4000ANIW137I15ctg3g11</name>
</gene>
<sequence length="265" mass="29983">MKAPPPLLARRAFASGWTAESKVPCRNAVWVYFLNLAAPGGRLGGHFRLTPEGGAHHALLPAPFLCLLAQKFLRPSRTWQGNSALLLSRVFHHLKERGRALVQIRFLFPLHFLSMEEITRDIERCQNGDFLRINGLGLRGHFAHLILDVPGHLPHVLLVRARADDIGFSVDLHGDGVSIRHQRHLRCLTRLTYPGNARQHGLYAASQLAPFARQQVLHSLKFPEVFVPALRGSVGFELIQPRLQLLPFREQRPKLVLQLFKIFQT</sequence>
<dbReference type="EMBL" id="EU016602">
    <property type="protein sequence ID" value="ABZ07528.1"/>
    <property type="molecule type" value="Genomic_DNA"/>
</dbReference>
<accession>B3T4L2</accession>
<organism evidence="1">
    <name type="scientific">uncultured marine microorganism HF4000_ANIW137I15</name>
    <dbReference type="NCBI Taxonomy" id="455531"/>
    <lineage>
        <taxon>unclassified sequences</taxon>
        <taxon>environmental samples</taxon>
    </lineage>
</organism>